<protein>
    <submittedName>
        <fullName evidence="2">Polypyrimidine tract binding protein 3</fullName>
    </submittedName>
</protein>
<evidence type="ECO:0000313" key="3">
    <source>
        <dbReference type="Proteomes" id="UP000002279"/>
    </source>
</evidence>
<reference evidence="2" key="3">
    <citation type="submission" date="2025-09" db="UniProtKB">
        <authorList>
            <consortium name="Ensembl"/>
        </authorList>
    </citation>
    <scope>IDENTIFICATION</scope>
    <source>
        <strain evidence="2">Glennie</strain>
    </source>
</reference>
<proteinExistence type="predicted"/>
<gene>
    <name evidence="2" type="primary">PTBP3</name>
</gene>
<feature type="compositionally biased region" description="Polar residues" evidence="1">
    <location>
        <begin position="149"/>
        <end position="164"/>
    </location>
</feature>
<feature type="compositionally biased region" description="Pro residues" evidence="1">
    <location>
        <begin position="98"/>
        <end position="108"/>
    </location>
</feature>
<dbReference type="PANTHER" id="PTHR15592">
    <property type="entry name" value="MATRIN 3/NUCLEAR PROTEIN 220-RELATED"/>
    <property type="match status" value="1"/>
</dbReference>
<name>A0A6I8PLS1_ORNAN</name>
<dbReference type="SUPFAM" id="SSF54928">
    <property type="entry name" value="RNA-binding domain, RBD"/>
    <property type="match status" value="1"/>
</dbReference>
<dbReference type="Bgee" id="ENSOANG00000004292">
    <property type="expression patterns" value="Expressed in endometrium and 8 other cell types or tissues"/>
</dbReference>
<keyword evidence="3" id="KW-1185">Reference proteome</keyword>
<organism evidence="2 3">
    <name type="scientific">Ornithorhynchus anatinus</name>
    <name type="common">Duckbill platypus</name>
    <dbReference type="NCBI Taxonomy" id="9258"/>
    <lineage>
        <taxon>Eukaryota</taxon>
        <taxon>Metazoa</taxon>
        <taxon>Chordata</taxon>
        <taxon>Craniata</taxon>
        <taxon>Vertebrata</taxon>
        <taxon>Euteleostomi</taxon>
        <taxon>Mammalia</taxon>
        <taxon>Monotremata</taxon>
        <taxon>Ornithorhynchidae</taxon>
        <taxon>Ornithorhynchus</taxon>
    </lineage>
</organism>
<sequence length="221" mass="23448">RRARPGRGQGARARAPARPSRSGRERSLFSSLLPSPRPLPSPAASRLRPPFPPPVPSWLGEGGGARCPGAPPIAHSPSLQSPLRTRPRRLHCEAPGGPRLPLPSPPIAHSPIPTGLPRDAPPLLSSPLLSPGHGWRPSEELLSSGITNGPFTMSNSTPATANGNDNKKFKGDRTPCSPSRVLHLRKIPNDVTETEVISLGLPFGKVTNLLMLKGKSQVCKL</sequence>
<dbReference type="Ensembl" id="ENSOANT00000049496.1">
    <property type="protein sequence ID" value="ENSOANP00000053278.1"/>
    <property type="gene ID" value="ENSOANG00000004292.4"/>
</dbReference>
<dbReference type="InterPro" id="IPR035979">
    <property type="entry name" value="RBD_domain_sf"/>
</dbReference>
<dbReference type="Proteomes" id="UP000002279">
    <property type="component" value="Chromosome X3"/>
</dbReference>
<dbReference type="InterPro" id="IPR012677">
    <property type="entry name" value="Nucleotide-bd_a/b_plait_sf"/>
</dbReference>
<reference evidence="2 3" key="1">
    <citation type="journal article" date="2008" name="Nature">
        <title>Genome analysis of the platypus reveals unique signatures of evolution.</title>
        <authorList>
            <person name="Warren W.C."/>
            <person name="Hillier L.W."/>
            <person name="Marshall Graves J.A."/>
            <person name="Birney E."/>
            <person name="Ponting C.P."/>
            <person name="Grutzner F."/>
            <person name="Belov K."/>
            <person name="Miller W."/>
            <person name="Clarke L."/>
            <person name="Chinwalla A.T."/>
            <person name="Yang S.P."/>
            <person name="Heger A."/>
            <person name="Locke D.P."/>
            <person name="Miethke P."/>
            <person name="Waters P.D."/>
            <person name="Veyrunes F."/>
            <person name="Fulton L."/>
            <person name="Fulton B."/>
            <person name="Graves T."/>
            <person name="Wallis J."/>
            <person name="Puente X.S."/>
            <person name="Lopez-Otin C."/>
            <person name="Ordonez G.R."/>
            <person name="Eichler E.E."/>
            <person name="Chen L."/>
            <person name="Cheng Z."/>
            <person name="Deakin J.E."/>
            <person name="Alsop A."/>
            <person name="Thompson K."/>
            <person name="Kirby P."/>
            <person name="Papenfuss A.T."/>
            <person name="Wakefield M.J."/>
            <person name="Olender T."/>
            <person name="Lancet D."/>
            <person name="Huttley G.A."/>
            <person name="Smit A.F."/>
            <person name="Pask A."/>
            <person name="Temple-Smith P."/>
            <person name="Batzer M.A."/>
            <person name="Walker J.A."/>
            <person name="Konkel M.K."/>
            <person name="Harris R.S."/>
            <person name="Whittington C.M."/>
            <person name="Wong E.S."/>
            <person name="Gemmell N.J."/>
            <person name="Buschiazzo E."/>
            <person name="Vargas Jentzsch I.M."/>
            <person name="Merkel A."/>
            <person name="Schmitz J."/>
            <person name="Zemann A."/>
            <person name="Churakov G."/>
            <person name="Kriegs J.O."/>
            <person name="Brosius J."/>
            <person name="Murchison E.P."/>
            <person name="Sachidanandam R."/>
            <person name="Smith C."/>
            <person name="Hannon G.J."/>
            <person name="Tsend-Ayush E."/>
            <person name="McMillan D."/>
            <person name="Attenborough R."/>
            <person name="Rens W."/>
            <person name="Ferguson-Smith M."/>
            <person name="Lefevre C.M."/>
            <person name="Sharp J.A."/>
            <person name="Nicholas K.R."/>
            <person name="Ray D.A."/>
            <person name="Kube M."/>
            <person name="Reinhardt R."/>
            <person name="Pringle T.H."/>
            <person name="Taylor J."/>
            <person name="Jones R.C."/>
            <person name="Nixon B."/>
            <person name="Dacheux J.L."/>
            <person name="Niwa H."/>
            <person name="Sekita Y."/>
            <person name="Huang X."/>
            <person name="Stark A."/>
            <person name="Kheradpour P."/>
            <person name="Kellis M."/>
            <person name="Flicek P."/>
            <person name="Chen Y."/>
            <person name="Webber C."/>
            <person name="Hardison R."/>
            <person name="Nelson J."/>
            <person name="Hallsworth-Pepin K."/>
            <person name="Delehaunty K."/>
            <person name="Markovic C."/>
            <person name="Minx P."/>
            <person name="Feng Y."/>
            <person name="Kremitzki C."/>
            <person name="Mitreva M."/>
            <person name="Glasscock J."/>
            <person name="Wylie T."/>
            <person name="Wohldmann P."/>
            <person name="Thiru P."/>
            <person name="Nhan M.N."/>
            <person name="Pohl C.S."/>
            <person name="Smith S.M."/>
            <person name="Hou S."/>
            <person name="Nefedov M."/>
            <person name="de Jong P.J."/>
            <person name="Renfree M.B."/>
            <person name="Mardis E.R."/>
            <person name="Wilson R.K."/>
        </authorList>
    </citation>
    <scope>NUCLEOTIDE SEQUENCE [LARGE SCALE GENOMIC DNA]</scope>
    <source>
        <strain evidence="2 3">Glennie</strain>
    </source>
</reference>
<feature type="region of interest" description="Disordered" evidence="1">
    <location>
        <begin position="149"/>
        <end position="177"/>
    </location>
</feature>
<dbReference type="Gene3D" id="3.30.70.330">
    <property type="match status" value="1"/>
</dbReference>
<dbReference type="GeneTree" id="ENSGT01050000244924"/>
<dbReference type="AlphaFoldDB" id="A0A6I8PLS1"/>
<feature type="compositionally biased region" description="Low complexity" evidence="1">
    <location>
        <begin position="10"/>
        <end position="20"/>
    </location>
</feature>
<accession>A0A6I8PLS1</accession>
<dbReference type="GO" id="GO:0003676">
    <property type="term" value="F:nucleic acid binding"/>
    <property type="evidence" value="ECO:0007669"/>
    <property type="project" value="InterPro"/>
</dbReference>
<evidence type="ECO:0000313" key="2">
    <source>
        <dbReference type="Ensembl" id="ENSOANP00000053278.1"/>
    </source>
</evidence>
<evidence type="ECO:0000256" key="1">
    <source>
        <dbReference type="SAM" id="MobiDB-lite"/>
    </source>
</evidence>
<feature type="region of interest" description="Disordered" evidence="1">
    <location>
        <begin position="1"/>
        <end position="120"/>
    </location>
</feature>
<reference evidence="2" key="2">
    <citation type="submission" date="2025-08" db="UniProtKB">
        <authorList>
            <consortium name="Ensembl"/>
        </authorList>
    </citation>
    <scope>IDENTIFICATION</scope>
    <source>
        <strain evidence="2">Glennie</strain>
    </source>
</reference>